<protein>
    <submittedName>
        <fullName evidence="1">Uncharacterized protein</fullName>
    </submittedName>
</protein>
<gene>
    <name evidence="1" type="ORF">MUN79_24610</name>
</gene>
<reference evidence="1" key="1">
    <citation type="submission" date="2022-04" db="EMBL/GenBank/DDBJ databases">
        <title>Hymenobacter sp. isolated from the air.</title>
        <authorList>
            <person name="Won M."/>
            <person name="Lee C.-M."/>
            <person name="Woen H.-Y."/>
            <person name="Kwon S.-W."/>
        </authorList>
    </citation>
    <scope>NUCLEOTIDE SEQUENCE</scope>
    <source>
        <strain evidence="1">5116S-3</strain>
    </source>
</reference>
<dbReference type="EMBL" id="CP095046">
    <property type="protein sequence ID" value="UOQ71748.1"/>
    <property type="molecule type" value="Genomic_DNA"/>
</dbReference>
<dbReference type="KEGG" id="hcu:MUN79_24610"/>
<dbReference type="RefSeq" id="WP_244675151.1">
    <property type="nucleotide sequence ID" value="NZ_CP095046.1"/>
</dbReference>
<keyword evidence="2" id="KW-1185">Reference proteome</keyword>
<evidence type="ECO:0000313" key="2">
    <source>
        <dbReference type="Proteomes" id="UP000831796"/>
    </source>
</evidence>
<dbReference type="Proteomes" id="UP000831796">
    <property type="component" value="Chromosome"/>
</dbReference>
<proteinExistence type="predicted"/>
<organism evidence="1 2">
    <name type="scientific">Hymenobacter cellulosilyticus</name>
    <dbReference type="NCBI Taxonomy" id="2932248"/>
    <lineage>
        <taxon>Bacteria</taxon>
        <taxon>Pseudomonadati</taxon>
        <taxon>Bacteroidota</taxon>
        <taxon>Cytophagia</taxon>
        <taxon>Cytophagales</taxon>
        <taxon>Hymenobacteraceae</taxon>
        <taxon>Hymenobacter</taxon>
    </lineage>
</organism>
<dbReference type="AlphaFoldDB" id="A0A8T9Q6V0"/>
<sequence length="143" mass="17012">MFRTSKALRYQRLNHEWNAEPNAPQPVLTVEGQALQLEFSWNDILFEQFPQAERGCLTFRGCHKYSFNALNDEGYYLGQHRYTTLQLPWGEFYELFTDWQTDFPPDVVVLGPAADSARLHHFLFFLRDNTFECVAESWELRRR</sequence>
<evidence type="ECO:0000313" key="1">
    <source>
        <dbReference type="EMBL" id="UOQ71748.1"/>
    </source>
</evidence>
<name>A0A8T9Q6V0_9BACT</name>
<accession>A0A8T9Q6V0</accession>